<evidence type="ECO:0000313" key="2">
    <source>
        <dbReference type="Proteomes" id="UP001597216"/>
    </source>
</evidence>
<protein>
    <submittedName>
        <fullName evidence="1">Phage tail tube protein</fullName>
    </submittedName>
</protein>
<comment type="caution">
    <text evidence="1">The sequence shown here is derived from an EMBL/GenBank/DDBJ whole genome shotgun (WGS) entry which is preliminary data.</text>
</comment>
<evidence type="ECO:0000313" key="1">
    <source>
        <dbReference type="EMBL" id="MFD1189753.1"/>
    </source>
</evidence>
<dbReference type="Proteomes" id="UP001597216">
    <property type="component" value="Unassembled WGS sequence"/>
</dbReference>
<keyword evidence="2" id="KW-1185">Reference proteome</keyword>
<dbReference type="Pfam" id="PF18906">
    <property type="entry name" value="Phage_tube_2"/>
    <property type="match status" value="1"/>
</dbReference>
<sequence>MPIAVGVRKTVAFKKQSALGTPATGGAATGQYLRRVESGLDLGKQTFRSKEILPSQQRRDFRHGVRSVSGELKGELSVGGYQSFFESLLRQNVQTAATTGALTNVTAAVTVAPAGTFTRAAGSFLTDGFKIGDVINWTGWATTGTPNNNHYMLITALTATVMTVMPLDGVSVGAKAAGDSVTCVLVGKKTWTPAAAGSQTRDYYTIEHFFSDISQSELFTDCVIAGAKLDITPNDMAGVAWNVMGLNMTTNTSAYFTSPTAASTGSILAGVNGLIMLQGQTVGLVTGLSIDIEGSFTAPDGVVGKNVAPDIFPGGLDVTGEAKVYFLDGTYRDLFLNETEASMAVVLTGNNTAAPPFTAFVMSRIKFGGAEKDDGEKGLMLTLPFTALENINGGAALADLQTTISVQDSLFT</sequence>
<dbReference type="InterPro" id="IPR044000">
    <property type="entry name" value="Phage_tube_2"/>
</dbReference>
<name>A0ABW3SYJ9_9CAUL</name>
<accession>A0ABW3SYJ9</accession>
<gene>
    <name evidence="1" type="ORF">ACFQ27_04105</name>
</gene>
<proteinExistence type="predicted"/>
<dbReference type="RefSeq" id="WP_377352689.1">
    <property type="nucleotide sequence ID" value="NZ_JBHTLQ010000006.1"/>
</dbReference>
<organism evidence="1 2">
    <name type="scientific">Phenylobacterium conjunctum</name>
    <dbReference type="NCBI Taxonomy" id="1298959"/>
    <lineage>
        <taxon>Bacteria</taxon>
        <taxon>Pseudomonadati</taxon>
        <taxon>Pseudomonadota</taxon>
        <taxon>Alphaproteobacteria</taxon>
        <taxon>Caulobacterales</taxon>
        <taxon>Caulobacteraceae</taxon>
        <taxon>Phenylobacterium</taxon>
    </lineage>
</organism>
<reference evidence="2" key="1">
    <citation type="journal article" date="2019" name="Int. J. Syst. Evol. Microbiol.">
        <title>The Global Catalogue of Microorganisms (GCM) 10K type strain sequencing project: providing services to taxonomists for standard genome sequencing and annotation.</title>
        <authorList>
            <consortium name="The Broad Institute Genomics Platform"/>
            <consortium name="The Broad Institute Genome Sequencing Center for Infectious Disease"/>
            <person name="Wu L."/>
            <person name="Ma J."/>
        </authorList>
    </citation>
    <scope>NUCLEOTIDE SEQUENCE [LARGE SCALE GENOMIC DNA]</scope>
    <source>
        <strain evidence="2">CCUG 55074</strain>
    </source>
</reference>
<dbReference type="EMBL" id="JBHTLQ010000006">
    <property type="protein sequence ID" value="MFD1189753.1"/>
    <property type="molecule type" value="Genomic_DNA"/>
</dbReference>